<organism evidence="3 4">
    <name type="scientific">Crossiella cryophila</name>
    <dbReference type="NCBI Taxonomy" id="43355"/>
    <lineage>
        <taxon>Bacteria</taxon>
        <taxon>Bacillati</taxon>
        <taxon>Actinomycetota</taxon>
        <taxon>Actinomycetes</taxon>
        <taxon>Pseudonocardiales</taxon>
        <taxon>Pseudonocardiaceae</taxon>
        <taxon>Crossiella</taxon>
    </lineage>
</organism>
<dbReference type="InterPro" id="IPR052336">
    <property type="entry name" value="MlaD_Phospholipid_Transporter"/>
</dbReference>
<dbReference type="PANTHER" id="PTHR33371">
    <property type="entry name" value="INTERMEMBRANE PHOSPHOLIPID TRANSPORT SYSTEM BINDING PROTEIN MLAD-RELATED"/>
    <property type="match status" value="1"/>
</dbReference>
<dbReference type="NCBIfam" id="TIGR00996">
    <property type="entry name" value="Mtu_fam_mce"/>
    <property type="match status" value="1"/>
</dbReference>
<gene>
    <name evidence="3" type="ORF">HNR67_003646</name>
</gene>
<keyword evidence="4" id="KW-1185">Reference proteome</keyword>
<protein>
    <submittedName>
        <fullName evidence="3">Phospholipid/cholesterol/gamma-HCH transport system substrate-binding protein</fullName>
    </submittedName>
</protein>
<comment type="caution">
    <text evidence="3">The sequence shown here is derived from an EMBL/GenBank/DDBJ whole genome shotgun (WGS) entry which is preliminary data.</text>
</comment>
<dbReference type="InterPro" id="IPR005693">
    <property type="entry name" value="Mce"/>
</dbReference>
<dbReference type="PANTHER" id="PTHR33371:SF18">
    <property type="entry name" value="MCE-FAMILY PROTEIN MCE3C"/>
    <property type="match status" value="1"/>
</dbReference>
<dbReference type="EMBL" id="JACHMH010000001">
    <property type="protein sequence ID" value="MBB4677528.1"/>
    <property type="molecule type" value="Genomic_DNA"/>
</dbReference>
<dbReference type="AlphaFoldDB" id="A0A7W7FUJ9"/>
<dbReference type="RefSeq" id="WP_185003465.1">
    <property type="nucleotide sequence ID" value="NZ_BAAAUI010000047.1"/>
</dbReference>
<evidence type="ECO:0000313" key="3">
    <source>
        <dbReference type="EMBL" id="MBB4677528.1"/>
    </source>
</evidence>
<dbReference type="PRINTS" id="PR01782">
    <property type="entry name" value="MCEVIRFACTOR"/>
</dbReference>
<accession>A0A7W7FUJ9</accession>
<dbReference type="InterPro" id="IPR024516">
    <property type="entry name" value="Mce_C"/>
</dbReference>
<sequence length="338" mass="35850">MRRVGASTQTRIGAITVVGLLLGTLAAFNAEDLPIIGGGTTYSAEFAEAGGLRTGDEVRVAGVKVGRVTTISLAGNKVLVGFRLSDTRLGDRTTAAIEIKTLLGDKYLSLIPDGAQPQRPAEPIPLARTTTPFDVTDAVNQLGDTVSKVDTRQLADSFQVLTDTFRNTPDKTKSALDGLSALSRTIASRDDQLAALLANTAQLSGTLAGRDDQVRRLIADASQLLGELDRRKAAISALLRGTKDLAAQLKGLVADNRAQLGPALKELDKVTGILQHNQDQLSAGLRDLAPYVRLFNNTIGNGRWFDGYFCGLVPPYAKVGVFEINENICTPPLTGGGR</sequence>
<name>A0A7W7FUJ9_9PSEU</name>
<dbReference type="InterPro" id="IPR003399">
    <property type="entry name" value="Mce/MlaD"/>
</dbReference>
<dbReference type="Proteomes" id="UP000533598">
    <property type="component" value="Unassembled WGS sequence"/>
</dbReference>
<dbReference type="Pfam" id="PF11887">
    <property type="entry name" value="Mce4_CUP1"/>
    <property type="match status" value="1"/>
</dbReference>
<proteinExistence type="predicted"/>
<evidence type="ECO:0000259" key="1">
    <source>
        <dbReference type="Pfam" id="PF02470"/>
    </source>
</evidence>
<dbReference type="Pfam" id="PF02470">
    <property type="entry name" value="MlaD"/>
    <property type="match status" value="1"/>
</dbReference>
<evidence type="ECO:0000313" key="4">
    <source>
        <dbReference type="Proteomes" id="UP000533598"/>
    </source>
</evidence>
<feature type="domain" description="Mammalian cell entry C-terminal" evidence="2">
    <location>
        <begin position="119"/>
        <end position="303"/>
    </location>
</feature>
<reference evidence="3 4" key="1">
    <citation type="submission" date="2020-08" db="EMBL/GenBank/DDBJ databases">
        <title>Sequencing the genomes of 1000 actinobacteria strains.</title>
        <authorList>
            <person name="Klenk H.-P."/>
        </authorList>
    </citation>
    <scope>NUCLEOTIDE SEQUENCE [LARGE SCALE GENOMIC DNA]</scope>
    <source>
        <strain evidence="3 4">DSM 44230</strain>
    </source>
</reference>
<dbReference type="GO" id="GO:0005576">
    <property type="term" value="C:extracellular region"/>
    <property type="evidence" value="ECO:0007669"/>
    <property type="project" value="TreeGrafter"/>
</dbReference>
<feature type="domain" description="Mce/MlaD" evidence="1">
    <location>
        <begin position="39"/>
        <end position="112"/>
    </location>
</feature>
<evidence type="ECO:0000259" key="2">
    <source>
        <dbReference type="Pfam" id="PF11887"/>
    </source>
</evidence>